<dbReference type="PANTHER" id="PTHR36776:SF1">
    <property type="entry name" value="EXPRESSED PROTEIN"/>
    <property type="match status" value="1"/>
</dbReference>
<evidence type="ECO:0000313" key="2">
    <source>
        <dbReference type="EMBL" id="CAE0455787.1"/>
    </source>
</evidence>
<reference evidence="2" key="1">
    <citation type="submission" date="2021-01" db="EMBL/GenBank/DDBJ databases">
        <authorList>
            <person name="Corre E."/>
            <person name="Pelletier E."/>
            <person name="Niang G."/>
            <person name="Scheremetjew M."/>
            <person name="Finn R."/>
            <person name="Kale V."/>
            <person name="Holt S."/>
            <person name="Cochrane G."/>
            <person name="Meng A."/>
            <person name="Brown T."/>
            <person name="Cohen L."/>
        </authorList>
    </citation>
    <scope>NUCLEOTIDE SEQUENCE</scope>
    <source>
        <strain evidence="2">MM31A-1</strain>
    </source>
</reference>
<sequence length="174" mass="19545">MTQVFYLLLAAAATVMHQGFQETHAFSICHHIKSSASFSTKAIEGTSRLQMSSDNAGGIEVMTLESLTDHEEEGDKLKLSIQGWLDIEWMPQEVHTQMGESAKQTYIRCREAGEDDIASIMTDITDDLFANWAKYDKDAFVNAWDIGNYVADYLHQRLGVEECSCHATVFNPDE</sequence>
<evidence type="ECO:0000256" key="1">
    <source>
        <dbReference type="SAM" id="SignalP"/>
    </source>
</evidence>
<dbReference type="PANTHER" id="PTHR36776">
    <property type="entry name" value="EXPRESSED PROTEIN"/>
    <property type="match status" value="1"/>
</dbReference>
<protein>
    <submittedName>
        <fullName evidence="2">Uncharacterized protein</fullName>
    </submittedName>
</protein>
<dbReference type="AlphaFoldDB" id="A0A7S3V4C1"/>
<feature type="signal peptide" evidence="1">
    <location>
        <begin position="1"/>
        <end position="25"/>
    </location>
</feature>
<name>A0A7S3V4C1_9STRA</name>
<organism evidence="2">
    <name type="scientific">Chaetoceros debilis</name>
    <dbReference type="NCBI Taxonomy" id="122233"/>
    <lineage>
        <taxon>Eukaryota</taxon>
        <taxon>Sar</taxon>
        <taxon>Stramenopiles</taxon>
        <taxon>Ochrophyta</taxon>
        <taxon>Bacillariophyta</taxon>
        <taxon>Coscinodiscophyceae</taxon>
        <taxon>Chaetocerotophycidae</taxon>
        <taxon>Chaetocerotales</taxon>
        <taxon>Chaetocerotaceae</taxon>
        <taxon>Chaetoceros</taxon>
    </lineage>
</organism>
<accession>A0A7S3V4C1</accession>
<dbReference type="EMBL" id="HBIO01000876">
    <property type="protein sequence ID" value="CAE0455787.1"/>
    <property type="molecule type" value="Transcribed_RNA"/>
</dbReference>
<proteinExistence type="predicted"/>
<keyword evidence="1" id="KW-0732">Signal</keyword>
<feature type="chain" id="PRO_5031409808" evidence="1">
    <location>
        <begin position="26"/>
        <end position="174"/>
    </location>
</feature>
<gene>
    <name evidence="2" type="ORF">CDEB00056_LOCUS628</name>
</gene>